<gene>
    <name evidence="1" type="ORF">RHMOL_Rhmol06G0101900</name>
</gene>
<organism evidence="1 2">
    <name type="scientific">Rhododendron molle</name>
    <name type="common">Chinese azalea</name>
    <name type="synonym">Azalea mollis</name>
    <dbReference type="NCBI Taxonomy" id="49168"/>
    <lineage>
        <taxon>Eukaryota</taxon>
        <taxon>Viridiplantae</taxon>
        <taxon>Streptophyta</taxon>
        <taxon>Embryophyta</taxon>
        <taxon>Tracheophyta</taxon>
        <taxon>Spermatophyta</taxon>
        <taxon>Magnoliopsida</taxon>
        <taxon>eudicotyledons</taxon>
        <taxon>Gunneridae</taxon>
        <taxon>Pentapetalae</taxon>
        <taxon>asterids</taxon>
        <taxon>Ericales</taxon>
        <taxon>Ericaceae</taxon>
        <taxon>Ericoideae</taxon>
        <taxon>Rhodoreae</taxon>
        <taxon>Rhododendron</taxon>
    </lineage>
</organism>
<keyword evidence="2" id="KW-1185">Reference proteome</keyword>
<reference evidence="1" key="1">
    <citation type="submission" date="2022-02" db="EMBL/GenBank/DDBJ databases">
        <title>Plant Genome Project.</title>
        <authorList>
            <person name="Zhang R.-G."/>
        </authorList>
    </citation>
    <scope>NUCLEOTIDE SEQUENCE</scope>
    <source>
        <strain evidence="1">AT1</strain>
    </source>
</reference>
<proteinExistence type="predicted"/>
<dbReference type="EMBL" id="CM046393">
    <property type="protein sequence ID" value="KAI8550382.1"/>
    <property type="molecule type" value="Genomic_DNA"/>
</dbReference>
<dbReference type="Proteomes" id="UP001062846">
    <property type="component" value="Chromosome 6"/>
</dbReference>
<evidence type="ECO:0000313" key="2">
    <source>
        <dbReference type="Proteomes" id="UP001062846"/>
    </source>
</evidence>
<comment type="caution">
    <text evidence="1">The sequence shown here is derived from an EMBL/GenBank/DDBJ whole genome shotgun (WGS) entry which is preliminary data.</text>
</comment>
<name>A0ACC0NCD1_RHOML</name>
<protein>
    <submittedName>
        <fullName evidence="1">Uncharacterized protein</fullName>
    </submittedName>
</protein>
<sequence length="433" mass="47412">MSDEGKIRMLVSGFLHPSDPAFSLEIIIVITWAHKISCRGDTMGVFAGQGSSQVCFKPIWSSLPVLGKGLVKFVQFAHVGQGFSQVCFTPVSPCWARVQSKYSTNFLRDPVIGNAAPNGVFYVMSAWYATRVTRERVPGGTRPPEGHASSHKISPRRSMPPPPQDFTRRSMPPPTKIFPMRSMPPPTKISPRKSIPQEEHASSSTRFHPGGTCLLPQRLPQEEHSPGGACLLPQRLPQEEHSPGGACLLPQRLHPGGACLLPQCFTQEERASSHKIPPRRSMPPPTKFTSGRSIPPPQDSPPGGATLLHEVHFREEHPSSTRFTSGRSIRPPQDSPPGGASVLHEVHLRKEHPSSTRFTSGRSKASSTRLTSWRSKASSITFTSRRSKASSTILTSKKNKLPPQTSPPKEQDFFQELSTHEGVRSPPGTSPPT</sequence>
<accession>A0ACC0NCD1</accession>
<evidence type="ECO:0000313" key="1">
    <source>
        <dbReference type="EMBL" id="KAI8550382.1"/>
    </source>
</evidence>